<dbReference type="PANTHER" id="PTHR31977:SF1">
    <property type="entry name" value="UPF0696 PROTEIN C11ORF68"/>
    <property type="match status" value="1"/>
</dbReference>
<evidence type="ECO:0000313" key="3">
    <source>
        <dbReference type="Proteomes" id="UP000596742"/>
    </source>
</evidence>
<dbReference type="InterPro" id="IPR012340">
    <property type="entry name" value="NA-bd_OB-fold"/>
</dbReference>
<accession>A0A8B6EXV6</accession>
<dbReference type="SUPFAM" id="SSF55418">
    <property type="entry name" value="eIF4e-like"/>
    <property type="match status" value="1"/>
</dbReference>
<organism evidence="2 3">
    <name type="scientific">Mytilus galloprovincialis</name>
    <name type="common">Mediterranean mussel</name>
    <dbReference type="NCBI Taxonomy" id="29158"/>
    <lineage>
        <taxon>Eukaryota</taxon>
        <taxon>Metazoa</taxon>
        <taxon>Spiralia</taxon>
        <taxon>Lophotrochozoa</taxon>
        <taxon>Mollusca</taxon>
        <taxon>Bivalvia</taxon>
        <taxon>Autobranchia</taxon>
        <taxon>Pteriomorphia</taxon>
        <taxon>Mytilida</taxon>
        <taxon>Mytiloidea</taxon>
        <taxon>Mytilidae</taxon>
        <taxon>Mytilinae</taxon>
        <taxon>Mytilus</taxon>
    </lineage>
</organism>
<dbReference type="PANTHER" id="PTHR31977">
    <property type="entry name" value="UPF0696 PROTEIN C11ORF68"/>
    <property type="match status" value="1"/>
</dbReference>
<protein>
    <submittedName>
        <fullName evidence="2">Uncharacterized protein</fullName>
    </submittedName>
</protein>
<evidence type="ECO:0000256" key="1">
    <source>
        <dbReference type="ARBA" id="ARBA00010568"/>
    </source>
</evidence>
<dbReference type="EMBL" id="UYJE01005737">
    <property type="protein sequence ID" value="VDI39886.1"/>
    <property type="molecule type" value="Genomic_DNA"/>
</dbReference>
<reference evidence="2" key="1">
    <citation type="submission" date="2018-11" db="EMBL/GenBank/DDBJ databases">
        <authorList>
            <person name="Alioto T."/>
            <person name="Alioto T."/>
        </authorList>
    </citation>
    <scope>NUCLEOTIDE SEQUENCE</scope>
</reference>
<comment type="similarity">
    <text evidence="1">Belongs to the UPF0696 family.</text>
</comment>
<dbReference type="Pfam" id="PF08939">
    <property type="entry name" value="Bles03"/>
    <property type="match status" value="1"/>
</dbReference>
<evidence type="ECO:0000313" key="2">
    <source>
        <dbReference type="EMBL" id="VDI39886.1"/>
    </source>
</evidence>
<dbReference type="Gene3D" id="3.30.760.10">
    <property type="entry name" value="RNA Cap, Translation Initiation Factor Eif4e"/>
    <property type="match status" value="1"/>
</dbReference>
<dbReference type="InterPro" id="IPR023398">
    <property type="entry name" value="TIF_eIF4e-like"/>
</dbReference>
<comment type="caution">
    <text evidence="2">The sequence shown here is derived from an EMBL/GenBank/DDBJ whole genome shotgun (WGS) entry which is preliminary data.</text>
</comment>
<name>A0A8B6EXV6_MYTGA</name>
<dbReference type="OrthoDB" id="10067381at2759"/>
<keyword evidence="3" id="KW-1185">Reference proteome</keyword>
<dbReference type="InterPro" id="IPR015034">
    <property type="entry name" value="Bles03"/>
</dbReference>
<dbReference type="Gene3D" id="2.40.50.140">
    <property type="entry name" value="Nucleic acid-binding proteins"/>
    <property type="match status" value="2"/>
</dbReference>
<gene>
    <name evidence="2" type="ORF">MGAL_10B001352</name>
</gene>
<dbReference type="SUPFAM" id="SSF50249">
    <property type="entry name" value="Nucleic acid-binding proteins"/>
    <property type="match status" value="1"/>
</dbReference>
<dbReference type="Proteomes" id="UP000596742">
    <property type="component" value="Unassembled WGS sequence"/>
</dbReference>
<proteinExistence type="inferred from homology"/>
<dbReference type="AlphaFoldDB" id="A0A8B6EXV6"/>
<sequence length="348" mass="39981">MLFGKTGREIDGLWRTVADGVIRGTIPSSSAKVSAVSEKDDNHVICIYNDDFLNEEEVYAVRDGILNSGIDKPLKYKADVYTYLGINSSNQWGIDPVLYREEEITFGNFVFDQLYDKEPSKSAVAGITLSNMSSPLFSISGPNRNCIIPLTLGIKSISRLVRYGNSNDQVRLAILFHDRNTCIKGIAFGASACKWKETLKVACTYKMRSYVIKYSDRKYNNTKYEIHIWENTVLKKIKHGYPKIPKEEKMQLSELDKQFENLLVSTSNVMFSRIGPILRPKKKFLREVYVKDSTGQIKFKIWSNEEHDFPYNVGDSVKLKYVYLRYDSYCGQYFLEKNDNTRINKCNA</sequence>